<reference evidence="3 4" key="1">
    <citation type="submission" date="2024-07" db="EMBL/GenBank/DDBJ databases">
        <title>Luteimonas salilacus sp. nov., isolated from the shore soil of Salt Lake in Tibet of China.</title>
        <authorList>
            <person name="Zhang X."/>
            <person name="Li A."/>
        </authorList>
    </citation>
    <scope>NUCLEOTIDE SEQUENCE [LARGE SCALE GENOMIC DNA]</scope>
    <source>
        <strain evidence="3 4">B3-2-R+30</strain>
    </source>
</reference>
<name>A0ABV4HNC2_9GAMM</name>
<keyword evidence="1" id="KW-0732">Signal</keyword>
<protein>
    <submittedName>
        <fullName evidence="3">Right-handed parallel beta-helix repeat-containing protein</fullName>
    </submittedName>
</protein>
<dbReference type="Gene3D" id="2.160.20.10">
    <property type="entry name" value="Single-stranded right-handed beta-helix, Pectin lyase-like"/>
    <property type="match status" value="1"/>
</dbReference>
<dbReference type="Proteomes" id="UP001566331">
    <property type="component" value="Unassembled WGS sequence"/>
</dbReference>
<feature type="signal peptide" evidence="1">
    <location>
        <begin position="1"/>
        <end position="22"/>
    </location>
</feature>
<dbReference type="InterPro" id="IPR006626">
    <property type="entry name" value="PbH1"/>
</dbReference>
<dbReference type="EMBL" id="JBFWIC010000006">
    <property type="protein sequence ID" value="MEZ0474226.1"/>
    <property type="molecule type" value="Genomic_DNA"/>
</dbReference>
<dbReference type="SMART" id="SM00710">
    <property type="entry name" value="PbH1"/>
    <property type="match status" value="4"/>
</dbReference>
<organism evidence="3 4">
    <name type="scientific">Luteimonas salinilitoris</name>
    <dbReference type="NCBI Taxonomy" id="3237697"/>
    <lineage>
        <taxon>Bacteria</taxon>
        <taxon>Pseudomonadati</taxon>
        <taxon>Pseudomonadota</taxon>
        <taxon>Gammaproteobacteria</taxon>
        <taxon>Lysobacterales</taxon>
        <taxon>Lysobacteraceae</taxon>
        <taxon>Luteimonas</taxon>
    </lineage>
</organism>
<proteinExistence type="predicted"/>
<gene>
    <name evidence="3" type="ORF">AB6713_06285</name>
</gene>
<feature type="domain" description="Right handed beta helix" evidence="2">
    <location>
        <begin position="85"/>
        <end position="164"/>
    </location>
</feature>
<accession>A0ABV4HNC2</accession>
<evidence type="ECO:0000313" key="3">
    <source>
        <dbReference type="EMBL" id="MEZ0474226.1"/>
    </source>
</evidence>
<evidence type="ECO:0000313" key="4">
    <source>
        <dbReference type="Proteomes" id="UP001566331"/>
    </source>
</evidence>
<evidence type="ECO:0000256" key="1">
    <source>
        <dbReference type="SAM" id="SignalP"/>
    </source>
</evidence>
<dbReference type="InterPro" id="IPR011050">
    <property type="entry name" value="Pectin_lyase_fold/virulence"/>
</dbReference>
<dbReference type="SUPFAM" id="SSF51126">
    <property type="entry name" value="Pectin lyase-like"/>
    <property type="match status" value="1"/>
</dbReference>
<dbReference type="RefSeq" id="WP_370561992.1">
    <property type="nucleotide sequence ID" value="NZ_JBFWIB010000001.1"/>
</dbReference>
<evidence type="ECO:0000259" key="2">
    <source>
        <dbReference type="Pfam" id="PF13229"/>
    </source>
</evidence>
<feature type="chain" id="PRO_5045258322" evidence="1">
    <location>
        <begin position="23"/>
        <end position="286"/>
    </location>
</feature>
<sequence length="286" mass="29832">MLRPVLICLLLSLALHAMPASAETTNCTNINSLPVTISTQGVYCLKQNLSTGINAGAAITINTSNVTIDCNDWKIGGLAAGADTDANGVYANARSNITIRNCGIRGFRRGLWFPGSEGGYHLIENNRFDLNTSYGIQTRGDGTTIRGNRVYDTGGSTIVAYAYGIDAWDNADVIDNAVSGVYATPGQNGGAVGIISSSNEGGEVSRNRVSGLIEDGAGSKRGIWANGGRPVIRYNTLISNIAPDANDYGIACNSSAAVARENIIIGYGAPALTINGCTSVDNTINF</sequence>
<keyword evidence="4" id="KW-1185">Reference proteome</keyword>
<dbReference type="InterPro" id="IPR012334">
    <property type="entry name" value="Pectin_lyas_fold"/>
</dbReference>
<dbReference type="InterPro" id="IPR039448">
    <property type="entry name" value="Beta_helix"/>
</dbReference>
<comment type="caution">
    <text evidence="3">The sequence shown here is derived from an EMBL/GenBank/DDBJ whole genome shotgun (WGS) entry which is preliminary data.</text>
</comment>
<dbReference type="Pfam" id="PF13229">
    <property type="entry name" value="Beta_helix"/>
    <property type="match status" value="1"/>
</dbReference>